<protein>
    <submittedName>
        <fullName evidence="11">SEY1 like protein</fullName>
        <ecNumber evidence="11">3.6.5.-</ecNumber>
    </submittedName>
</protein>
<keyword evidence="4" id="KW-0256">Endoplasmic reticulum</keyword>
<evidence type="ECO:0000256" key="7">
    <source>
        <dbReference type="ARBA" id="ARBA00023136"/>
    </source>
</evidence>
<dbReference type="EC" id="3.6.5.-" evidence="11"/>
<evidence type="ECO:0000256" key="3">
    <source>
        <dbReference type="ARBA" id="ARBA00022801"/>
    </source>
</evidence>
<evidence type="ECO:0000256" key="6">
    <source>
        <dbReference type="ARBA" id="ARBA00023134"/>
    </source>
</evidence>
<evidence type="ECO:0000256" key="5">
    <source>
        <dbReference type="ARBA" id="ARBA00022989"/>
    </source>
</evidence>
<dbReference type="Pfam" id="PF05879">
    <property type="entry name" value="RHD3_GTPase"/>
    <property type="match status" value="1"/>
</dbReference>
<dbReference type="InterPro" id="IPR046758">
    <property type="entry name" value="Sey1/RHD3-like_3HB"/>
</dbReference>
<feature type="region of interest" description="Disordered" evidence="9">
    <location>
        <begin position="1086"/>
        <end position="1134"/>
    </location>
</feature>
<keyword evidence="3 11" id="KW-0378">Hydrolase</keyword>
<dbReference type="Proteomes" id="UP001281761">
    <property type="component" value="Unassembled WGS sequence"/>
</dbReference>
<evidence type="ECO:0000256" key="8">
    <source>
        <dbReference type="PROSITE-ProRule" id="PRU01052"/>
    </source>
</evidence>
<gene>
    <name evidence="11" type="ORF">BLNAU_5793</name>
</gene>
<keyword evidence="2" id="KW-0547">Nucleotide-binding</keyword>
<dbReference type="GO" id="GO:0016787">
    <property type="term" value="F:hydrolase activity"/>
    <property type="evidence" value="ECO:0007669"/>
    <property type="project" value="UniProtKB-KW"/>
</dbReference>
<feature type="domain" description="GB1/RHD3-type G" evidence="10">
    <location>
        <begin position="31"/>
        <end position="257"/>
    </location>
</feature>
<evidence type="ECO:0000256" key="1">
    <source>
        <dbReference type="ARBA" id="ARBA00022692"/>
    </source>
</evidence>
<keyword evidence="12" id="KW-1185">Reference proteome</keyword>
<name>A0ABQ9Y663_9EUKA</name>
<sequence>MSQSFQLLTGDGEFLESSIAGISSWSKSAKSQQYSLVSIMGAQSSGKSTLLNHLFGTRFDVMDASTGRNRTTIGTWLGKSATPPEFASNERTLLILDAEGTDSRERGDTSRTYENQSSLFSLALSEVVIINLWEHDIGRHNASNYSIISTVFEAATRLFLQSGNTPKTLILFIIRDHIGKTPLSKYVTLLTNDMHQIWKDIAKPDDMKDDPINRFFDFEFVCLPHYELQTEQFHASVKALQERFFQPNNQSIFTKEREKSVPFDGFGLYAQNVWNEIQEDRVLDLPSQREILSNFRCSALVADTINQVRNDLNLLEQHILKPGWLRLDLGAIFDLIEKDAVEAYSALAQNYQTSVFEEKKTELKDQLKDLMQPLYTGHLSILRKKCEQLMTRDLNNLEKPKGEAEKETVKFAIEDDEDYIRVRTHFISENAASIATSPLSNVPLSGQLSPRPLKAGSLLSDEELPNAMSQTLIFPSKRDAQEAKTELSTPQPNKPPRSFKSSVNPVLAAIELKNRGDAHAKARKSIRLTSPINIVGQSQDSSPEFSFVNPRIVYILERPCSLEPIDLSSFSNRRPRSVFAHTIDDLRDIDEQPVQLGRLDDMKKAIDIFVTSVKRFEAKALSTQLASVREGGENAGPHTSRVWTFQQELNELTQAGNTHLNTMRKQMIEKGFVRLRRFYYSLCRTQIRDILDQAWMGDYEGIARILQAGKKDEAEAGDGETEAPIIATLRAQNPWELINSYIDSVLTSSRPRIVQFLKNINPTKDELDEVLERLFSSILTVLSEVVQQMAQREEMEERGRKRLSEEMKREIRKKIRNQERMKETDNERILLDSKDTVSQLVDKMAQVIVYVPSELEDDDDEETKLKMDDIVQRMNDIIDRRIRTSPPFDFLAERVNSNQEQQDFINATRSSTDMKKMTIPLLSTADLDAVHSSISRHSSTDFITAHQAVIQELRESGQGGLGETYLGVEGGGTPLWMYLLLLFLGWDKLSAAMKNPYLKVLILGALLLGIVEFPDFFERQWMAFYGQLTSTMQMFLNTESGQNLGEFWEKYGRIITRLAKSLFFWYPWVSDLAAMAWAQVKIRSRHRKQKKQQRNRRGVRSVGSVSIGAPTLMKDEARAKPDSRKKVRLDDDEN</sequence>
<dbReference type="PROSITE" id="PS51715">
    <property type="entry name" value="G_GB1_RHD3"/>
    <property type="match status" value="1"/>
</dbReference>
<evidence type="ECO:0000256" key="9">
    <source>
        <dbReference type="SAM" id="MobiDB-lite"/>
    </source>
</evidence>
<organism evidence="11 12">
    <name type="scientific">Blattamonas nauphoetae</name>
    <dbReference type="NCBI Taxonomy" id="2049346"/>
    <lineage>
        <taxon>Eukaryota</taxon>
        <taxon>Metamonada</taxon>
        <taxon>Preaxostyla</taxon>
        <taxon>Oxymonadida</taxon>
        <taxon>Blattamonas</taxon>
    </lineage>
</organism>
<dbReference type="PANTHER" id="PTHR45923">
    <property type="entry name" value="PROTEIN SEY1"/>
    <property type="match status" value="1"/>
</dbReference>
<evidence type="ECO:0000313" key="11">
    <source>
        <dbReference type="EMBL" id="KAK2959235.1"/>
    </source>
</evidence>
<dbReference type="InterPro" id="IPR008803">
    <property type="entry name" value="RHD3/Sey1"/>
</dbReference>
<feature type="compositionally biased region" description="Basic and acidic residues" evidence="9">
    <location>
        <begin position="1113"/>
        <end position="1124"/>
    </location>
</feature>
<dbReference type="InterPro" id="IPR030386">
    <property type="entry name" value="G_GB1_RHD3_dom"/>
</dbReference>
<comment type="similarity">
    <text evidence="8">Belongs to the TRAFAC class dynamin-like GTPase superfamily. GB1/RHD3 GTPase family.</text>
</comment>
<dbReference type="SUPFAM" id="SSF52540">
    <property type="entry name" value="P-loop containing nucleoside triphosphate hydrolases"/>
    <property type="match status" value="1"/>
</dbReference>
<comment type="caution">
    <text evidence="11">The sequence shown here is derived from an EMBL/GenBank/DDBJ whole genome shotgun (WGS) entry which is preliminary data.</text>
</comment>
<dbReference type="CDD" id="cd01851">
    <property type="entry name" value="GBP"/>
    <property type="match status" value="1"/>
</dbReference>
<evidence type="ECO:0000256" key="2">
    <source>
        <dbReference type="ARBA" id="ARBA00022741"/>
    </source>
</evidence>
<dbReference type="InterPro" id="IPR027417">
    <property type="entry name" value="P-loop_NTPase"/>
</dbReference>
<dbReference type="PANTHER" id="PTHR45923:SF2">
    <property type="entry name" value="PROTEIN SEY1"/>
    <property type="match status" value="1"/>
</dbReference>
<proteinExistence type="inferred from homology"/>
<evidence type="ECO:0000259" key="10">
    <source>
        <dbReference type="PROSITE" id="PS51715"/>
    </source>
</evidence>
<keyword evidence="7" id="KW-0472">Membrane</keyword>
<feature type="compositionally biased region" description="Basic residues" evidence="9">
    <location>
        <begin position="1086"/>
        <end position="1099"/>
    </location>
</feature>
<dbReference type="Gene3D" id="3.40.50.300">
    <property type="entry name" value="P-loop containing nucleotide triphosphate hydrolases"/>
    <property type="match status" value="1"/>
</dbReference>
<accession>A0ABQ9Y663</accession>
<dbReference type="EMBL" id="JARBJD010000031">
    <property type="protein sequence ID" value="KAK2959235.1"/>
    <property type="molecule type" value="Genomic_DNA"/>
</dbReference>
<evidence type="ECO:0000256" key="4">
    <source>
        <dbReference type="ARBA" id="ARBA00022824"/>
    </source>
</evidence>
<keyword evidence="6" id="KW-0342">GTP-binding</keyword>
<keyword evidence="1" id="KW-0812">Transmembrane</keyword>
<evidence type="ECO:0000313" key="12">
    <source>
        <dbReference type="Proteomes" id="UP001281761"/>
    </source>
</evidence>
<reference evidence="11 12" key="1">
    <citation type="journal article" date="2022" name="bioRxiv">
        <title>Genomics of Preaxostyla Flagellates Illuminates Evolutionary Transitions and the Path Towards Mitochondrial Loss.</title>
        <authorList>
            <person name="Novak L.V.F."/>
            <person name="Treitli S.C."/>
            <person name="Pyrih J."/>
            <person name="Halakuc P."/>
            <person name="Pipaliya S.V."/>
            <person name="Vacek V."/>
            <person name="Brzon O."/>
            <person name="Soukal P."/>
            <person name="Eme L."/>
            <person name="Dacks J.B."/>
            <person name="Karnkowska A."/>
            <person name="Elias M."/>
            <person name="Hampl V."/>
        </authorList>
    </citation>
    <scope>NUCLEOTIDE SEQUENCE [LARGE SCALE GENOMIC DNA]</scope>
    <source>
        <strain evidence="11">NAU3</strain>
        <tissue evidence="11">Gut</tissue>
    </source>
</reference>
<feature type="region of interest" description="Disordered" evidence="9">
    <location>
        <begin position="478"/>
        <end position="501"/>
    </location>
</feature>
<keyword evidence="5" id="KW-1133">Transmembrane helix</keyword>
<dbReference type="Pfam" id="PF20428">
    <property type="entry name" value="Sey1_3HB"/>
    <property type="match status" value="1"/>
</dbReference>